<keyword evidence="2" id="KW-1185">Reference proteome</keyword>
<accession>A0AAV7BJE5</accession>
<sequence length="69" mass="7902">MKRLVYKSQPVQGLNYNMAGQNIHFNGLMYFSQILVVSLKTCFQLGLSHRNEWNMKNADATGMSHKCHA</sequence>
<dbReference type="EMBL" id="WNYA01000005">
    <property type="protein sequence ID" value="KAG8572512.1"/>
    <property type="molecule type" value="Genomic_DNA"/>
</dbReference>
<proteinExistence type="predicted"/>
<organism evidence="1 2">
    <name type="scientific">Engystomops pustulosus</name>
    <name type="common">Tungara frog</name>
    <name type="synonym">Physalaemus pustulosus</name>
    <dbReference type="NCBI Taxonomy" id="76066"/>
    <lineage>
        <taxon>Eukaryota</taxon>
        <taxon>Metazoa</taxon>
        <taxon>Chordata</taxon>
        <taxon>Craniata</taxon>
        <taxon>Vertebrata</taxon>
        <taxon>Euteleostomi</taxon>
        <taxon>Amphibia</taxon>
        <taxon>Batrachia</taxon>
        <taxon>Anura</taxon>
        <taxon>Neobatrachia</taxon>
        <taxon>Hyloidea</taxon>
        <taxon>Leptodactylidae</taxon>
        <taxon>Leiuperinae</taxon>
        <taxon>Engystomops</taxon>
    </lineage>
</organism>
<dbReference type="Proteomes" id="UP000824782">
    <property type="component" value="Unassembled WGS sequence"/>
</dbReference>
<name>A0AAV7BJE5_ENGPU</name>
<reference evidence="1" key="1">
    <citation type="thesis" date="2020" institute="ProQuest LLC" country="789 East Eisenhower Parkway, Ann Arbor, MI, USA">
        <title>Comparative Genomics and Chromosome Evolution.</title>
        <authorList>
            <person name="Mudd A.B."/>
        </authorList>
    </citation>
    <scope>NUCLEOTIDE SEQUENCE</scope>
    <source>
        <strain evidence="1">237g6f4</strain>
        <tissue evidence="1">Blood</tissue>
    </source>
</reference>
<gene>
    <name evidence="1" type="ORF">GDO81_012069</name>
</gene>
<comment type="caution">
    <text evidence="1">The sequence shown here is derived from an EMBL/GenBank/DDBJ whole genome shotgun (WGS) entry which is preliminary data.</text>
</comment>
<evidence type="ECO:0000313" key="2">
    <source>
        <dbReference type="Proteomes" id="UP000824782"/>
    </source>
</evidence>
<protein>
    <submittedName>
        <fullName evidence="1">Uncharacterized protein</fullName>
    </submittedName>
</protein>
<evidence type="ECO:0000313" key="1">
    <source>
        <dbReference type="EMBL" id="KAG8572512.1"/>
    </source>
</evidence>
<dbReference type="AlphaFoldDB" id="A0AAV7BJE5"/>